<sequence>MKGFKAALRWAMAVSVAAFLLALGGLAATPAVAGAMEDAVKRGSLRIGIAEEDFLPWIGRDADGNRIGFEVDVGQDLARVLGVTPDFVELPFDDLPYHLIAGDVDVIVSALSVTAARARTMLFSIPYGTTDYWLVVDKDTLPESAKDGEYDVAGYKVGVMAGSLAEIAAARFFKQAEIVPLADEGAARDALENSELNAIIVPSPYPTYMMERRPDRFLLGSDSLFSTSEAVAARPDSLRFINFVDAWITENRGNGRLDQAYDYWFGSTDWMDRLDKTLGESDERPAGEAPKPQEKAQ</sequence>
<dbReference type="EMBL" id="JACFXV010000063">
    <property type="protein sequence ID" value="MBA5778560.1"/>
    <property type="molecule type" value="Genomic_DNA"/>
</dbReference>
<evidence type="ECO:0000256" key="2">
    <source>
        <dbReference type="SAM" id="MobiDB-lite"/>
    </source>
</evidence>
<dbReference type="PANTHER" id="PTHR35936:SF38">
    <property type="entry name" value="GLUTAMINE-BINDING PERIPLASMIC PROTEIN"/>
    <property type="match status" value="1"/>
</dbReference>
<evidence type="ECO:0000256" key="1">
    <source>
        <dbReference type="ARBA" id="ARBA00022729"/>
    </source>
</evidence>
<dbReference type="SUPFAM" id="SSF53850">
    <property type="entry name" value="Periplasmic binding protein-like II"/>
    <property type="match status" value="1"/>
</dbReference>
<feature type="chain" id="PRO_5033054064" evidence="3">
    <location>
        <begin position="28"/>
        <end position="297"/>
    </location>
</feature>
<dbReference type="SMART" id="SM00062">
    <property type="entry name" value="PBPb"/>
    <property type="match status" value="1"/>
</dbReference>
<dbReference type="Gene3D" id="3.40.190.10">
    <property type="entry name" value="Periplasmic binding protein-like II"/>
    <property type="match status" value="2"/>
</dbReference>
<evidence type="ECO:0000259" key="4">
    <source>
        <dbReference type="SMART" id="SM00062"/>
    </source>
</evidence>
<evidence type="ECO:0000313" key="5">
    <source>
        <dbReference type="EMBL" id="MBA5778560.1"/>
    </source>
</evidence>
<evidence type="ECO:0000313" key="6">
    <source>
        <dbReference type="Proteomes" id="UP000541109"/>
    </source>
</evidence>
<dbReference type="Pfam" id="PF00497">
    <property type="entry name" value="SBP_bac_3"/>
    <property type="match status" value="1"/>
</dbReference>
<dbReference type="RefSeq" id="WP_182166960.1">
    <property type="nucleotide sequence ID" value="NZ_JACFXV010000063.1"/>
</dbReference>
<feature type="region of interest" description="Disordered" evidence="2">
    <location>
        <begin position="276"/>
        <end position="297"/>
    </location>
</feature>
<proteinExistence type="predicted"/>
<dbReference type="InterPro" id="IPR001638">
    <property type="entry name" value="Solute-binding_3/MltF_N"/>
</dbReference>
<protein>
    <submittedName>
        <fullName evidence="5">Transporter substrate-binding domain-containing protein</fullName>
    </submittedName>
</protein>
<keyword evidence="1 3" id="KW-0732">Signal</keyword>
<evidence type="ECO:0000256" key="3">
    <source>
        <dbReference type="SAM" id="SignalP"/>
    </source>
</evidence>
<comment type="caution">
    <text evidence="5">The sequence shown here is derived from an EMBL/GenBank/DDBJ whole genome shotgun (WGS) entry which is preliminary data.</text>
</comment>
<dbReference type="Proteomes" id="UP000541109">
    <property type="component" value="Unassembled WGS sequence"/>
</dbReference>
<feature type="signal peptide" evidence="3">
    <location>
        <begin position="1"/>
        <end position="27"/>
    </location>
</feature>
<reference evidence="5 6" key="1">
    <citation type="submission" date="2020-07" db="EMBL/GenBank/DDBJ databases">
        <title>Stappia sp., F7233, whole genome shotgun sequencing project.</title>
        <authorList>
            <person name="Jiang S."/>
            <person name="Liu Z.W."/>
            <person name="Du Z.J."/>
        </authorList>
    </citation>
    <scope>NUCLEOTIDE SEQUENCE [LARGE SCALE GENOMIC DNA]</scope>
    <source>
        <strain evidence="5 6">F7233</strain>
    </source>
</reference>
<gene>
    <name evidence="5" type="ORF">H2509_15635</name>
</gene>
<accession>A0A839AFD7</accession>
<name>A0A839AFD7_9HYPH</name>
<dbReference type="PANTHER" id="PTHR35936">
    <property type="entry name" value="MEMBRANE-BOUND LYTIC MUREIN TRANSGLYCOSYLASE F"/>
    <property type="match status" value="1"/>
</dbReference>
<organism evidence="5 6">
    <name type="scientific">Stappia albiluteola</name>
    <dbReference type="NCBI Taxonomy" id="2758565"/>
    <lineage>
        <taxon>Bacteria</taxon>
        <taxon>Pseudomonadati</taxon>
        <taxon>Pseudomonadota</taxon>
        <taxon>Alphaproteobacteria</taxon>
        <taxon>Hyphomicrobiales</taxon>
        <taxon>Stappiaceae</taxon>
        <taxon>Stappia</taxon>
    </lineage>
</organism>
<dbReference type="AlphaFoldDB" id="A0A839AFD7"/>
<keyword evidence="6" id="KW-1185">Reference proteome</keyword>
<feature type="domain" description="Solute-binding protein family 3/N-terminal" evidence="4">
    <location>
        <begin position="44"/>
        <end position="268"/>
    </location>
</feature>